<keyword evidence="8" id="KW-1133">Transmembrane helix</keyword>
<keyword evidence="8" id="KW-0812">Transmembrane</keyword>
<dbReference type="RefSeq" id="WP_079668237.1">
    <property type="nucleotide sequence ID" value="NZ_FUYZ01000014.1"/>
</dbReference>
<comment type="subcellular location">
    <subcellularLocation>
        <location evidence="1">Secreted</location>
    </subcellularLocation>
</comment>
<feature type="region of interest" description="Disordered" evidence="7">
    <location>
        <begin position="33"/>
        <end position="73"/>
    </location>
</feature>
<dbReference type="AlphaFoldDB" id="A0A1T5GP58"/>
<evidence type="ECO:0000256" key="2">
    <source>
        <dbReference type="ARBA" id="ARBA00009006"/>
    </source>
</evidence>
<keyword evidence="5" id="KW-0540">Nuclease</keyword>
<dbReference type="GO" id="GO:0016787">
    <property type="term" value="F:hydrolase activity"/>
    <property type="evidence" value="ECO:0007669"/>
    <property type="project" value="UniProtKB-KW"/>
</dbReference>
<accession>A0A1T5GP58</accession>
<evidence type="ECO:0000256" key="6">
    <source>
        <dbReference type="ARBA" id="ARBA00022801"/>
    </source>
</evidence>
<evidence type="ECO:0000256" key="1">
    <source>
        <dbReference type="ARBA" id="ARBA00004613"/>
    </source>
</evidence>
<keyword evidence="10" id="KW-1185">Reference proteome</keyword>
<reference evidence="9 10" key="1">
    <citation type="submission" date="2017-02" db="EMBL/GenBank/DDBJ databases">
        <authorList>
            <person name="Peterson S.W."/>
        </authorList>
    </citation>
    <scope>NUCLEOTIDE SEQUENCE [LARGE SCALE GENOMIC DNA]</scope>
    <source>
        <strain evidence="9 10">DSM 22323</strain>
    </source>
</reference>
<organism evidence="9 10">
    <name type="scientific">Soonwooa buanensis</name>
    <dbReference type="NCBI Taxonomy" id="619805"/>
    <lineage>
        <taxon>Bacteria</taxon>
        <taxon>Pseudomonadati</taxon>
        <taxon>Bacteroidota</taxon>
        <taxon>Flavobacteriia</taxon>
        <taxon>Flavobacteriales</taxon>
        <taxon>Weeksellaceae</taxon>
        <taxon>Chryseobacterium group</taxon>
        <taxon>Soonwooa</taxon>
    </lineage>
</organism>
<name>A0A1T5GP58_9FLAO</name>
<proteinExistence type="inferred from homology"/>
<dbReference type="Pfam" id="PF00545">
    <property type="entry name" value="Ribonuclease"/>
    <property type="match status" value="1"/>
</dbReference>
<evidence type="ECO:0000256" key="8">
    <source>
        <dbReference type="SAM" id="Phobius"/>
    </source>
</evidence>
<dbReference type="InterPro" id="IPR000026">
    <property type="entry name" value="N1-like"/>
</dbReference>
<dbReference type="GO" id="GO:0005576">
    <property type="term" value="C:extracellular region"/>
    <property type="evidence" value="ECO:0007669"/>
    <property type="project" value="UniProtKB-SubCell"/>
</dbReference>
<gene>
    <name evidence="9" type="ORF">SAMN05660477_03027</name>
</gene>
<keyword evidence="6" id="KW-0378">Hydrolase</keyword>
<dbReference type="InterPro" id="IPR001887">
    <property type="entry name" value="Barnase"/>
</dbReference>
<dbReference type="InterPro" id="IPR016191">
    <property type="entry name" value="Ribonuclease/ribotoxin"/>
</dbReference>
<dbReference type="GO" id="GO:0003723">
    <property type="term" value="F:RNA binding"/>
    <property type="evidence" value="ECO:0007669"/>
    <property type="project" value="InterPro"/>
</dbReference>
<dbReference type="SUPFAM" id="SSF53933">
    <property type="entry name" value="Microbial ribonucleases"/>
    <property type="match status" value="1"/>
</dbReference>
<dbReference type="STRING" id="619805.SAMN05660477_03027"/>
<dbReference type="Proteomes" id="UP000191112">
    <property type="component" value="Unassembled WGS sequence"/>
</dbReference>
<feature type="transmembrane region" description="Helical" evidence="8">
    <location>
        <begin position="7"/>
        <end position="25"/>
    </location>
</feature>
<evidence type="ECO:0000256" key="5">
    <source>
        <dbReference type="ARBA" id="ARBA00022722"/>
    </source>
</evidence>
<protein>
    <recommendedName>
        <fullName evidence="3">Ribonuclease</fullName>
    </recommendedName>
</protein>
<evidence type="ECO:0000256" key="7">
    <source>
        <dbReference type="SAM" id="MobiDB-lite"/>
    </source>
</evidence>
<dbReference type="EMBL" id="FUYZ01000014">
    <property type="protein sequence ID" value="SKC10224.1"/>
    <property type="molecule type" value="Genomic_DNA"/>
</dbReference>
<dbReference type="Gene3D" id="3.10.450.30">
    <property type="entry name" value="Microbial ribonucleases"/>
    <property type="match status" value="1"/>
</dbReference>
<evidence type="ECO:0000313" key="9">
    <source>
        <dbReference type="EMBL" id="SKC10224.1"/>
    </source>
</evidence>
<dbReference type="PRINTS" id="PR00117">
    <property type="entry name" value="BARNASE"/>
</dbReference>
<dbReference type="GO" id="GO:0004521">
    <property type="term" value="F:RNA endonuclease activity"/>
    <property type="evidence" value="ECO:0007669"/>
    <property type="project" value="InterPro"/>
</dbReference>
<feature type="compositionally biased region" description="Basic and acidic residues" evidence="7">
    <location>
        <begin position="45"/>
        <end position="65"/>
    </location>
</feature>
<comment type="similarity">
    <text evidence="2">Belongs to the ribonuclease N1/T1 family.</text>
</comment>
<dbReference type="OrthoDB" id="9803442at2"/>
<sequence length="183" mass="20783">MNPKLKTFLFFFFGALAGIAVMYVINPPKSDKAVDTEITTNTNRRNSDFNQEKNSKKETKNDHKKSSNNYSGQSIDELTKQSVVIAYLKTHQKLPDYYITKNAAKSSGWEASKGNLCDVLPGKAIGGDKFTNREKNLPTQKGRNYYEADLNYNCGRRNADRVVFSNDGLIFVTTDHYKTFQEQ</sequence>
<keyword evidence="8" id="KW-0472">Membrane</keyword>
<evidence type="ECO:0000256" key="4">
    <source>
        <dbReference type="ARBA" id="ARBA00022525"/>
    </source>
</evidence>
<keyword evidence="4" id="KW-0964">Secreted</keyword>
<evidence type="ECO:0000256" key="3">
    <source>
        <dbReference type="ARBA" id="ARBA00022214"/>
    </source>
</evidence>
<evidence type="ECO:0000313" key="10">
    <source>
        <dbReference type="Proteomes" id="UP000191112"/>
    </source>
</evidence>